<dbReference type="EMBL" id="WOBO01000043">
    <property type="protein sequence ID" value="MUK47550.1"/>
    <property type="molecule type" value="Genomic_DNA"/>
</dbReference>
<dbReference type="RefSeq" id="WP_155657880.1">
    <property type="nucleotide sequence ID" value="NZ_WOBO01000043.1"/>
</dbReference>
<dbReference type="Proteomes" id="UP000435323">
    <property type="component" value="Unassembled WGS sequence"/>
</dbReference>
<comment type="caution">
    <text evidence="1">The sequence shown here is derived from an EMBL/GenBank/DDBJ whole genome shotgun (WGS) entry which is preliminary data.</text>
</comment>
<sequence>MNNIEEKLKLSYAKMSPQRFEDVCKALMPLVSAEYENINSNKDALGKTKKGTPDAYVRDSNGYYVAFQFTTQQDRVKEKVITDIGKLNSKNCHFSDKIRKVVICLTANMSSEIELCHKEAEKYGWSSDIYTLDDMVRISEGYSQFCHEHLRVFIPSHIDNAVVPERFYLCGSRIRELREERNLLPSQFIDLIDYYSELSWSDVETEKKECELSIAKYVSDITGANLSWVIHGIGSKYTSDFLPYYSIYDSVEMIKSLSPMKLYFCINTETCDFMIVAMASEYKWKIFYLNYRLDFWNWLDDHNKIPEIYEHFTTIYNKFNKLPCSVIGRLYKDDEFKMLTSDNVFLGELINKLPKRGEYWADDIRDLEHRYSHLDYEHSYGQWFVDIQSYVRRNKT</sequence>
<name>A0A6N3Z8K9_ALIFS</name>
<organism evidence="1 2">
    <name type="scientific">Aliivibrio fischeri</name>
    <name type="common">Vibrio fischeri</name>
    <dbReference type="NCBI Taxonomy" id="668"/>
    <lineage>
        <taxon>Bacteria</taxon>
        <taxon>Pseudomonadati</taxon>
        <taxon>Pseudomonadota</taxon>
        <taxon>Gammaproteobacteria</taxon>
        <taxon>Vibrionales</taxon>
        <taxon>Vibrionaceae</taxon>
        <taxon>Aliivibrio</taxon>
    </lineage>
</organism>
<evidence type="ECO:0000313" key="2">
    <source>
        <dbReference type="Proteomes" id="UP000435323"/>
    </source>
</evidence>
<gene>
    <name evidence="1" type="ORF">GNP77_19590</name>
</gene>
<reference evidence="1 2" key="1">
    <citation type="submission" date="2019-11" db="EMBL/GenBank/DDBJ databases">
        <title>Using colonization assays and comparative genomics to discover symbiosis behaviors and factors in Vibrio fischeri.</title>
        <authorList>
            <person name="Bongrand C."/>
            <person name="Moriano-Gutierrez S."/>
            <person name="Arevalo P."/>
            <person name="Mcfall-Ngai M."/>
            <person name="Visick K."/>
            <person name="Polz M.F."/>
            <person name="Ruby E.G."/>
        </authorList>
    </citation>
    <scope>NUCLEOTIDE SEQUENCE [LARGE SCALE GENOMIC DNA]</scope>
    <source>
        <strain evidence="2">emors.3.2</strain>
    </source>
</reference>
<dbReference type="AlphaFoldDB" id="A0A6N3Z8K9"/>
<proteinExistence type="predicted"/>
<protein>
    <submittedName>
        <fullName evidence="1">Uncharacterized protein</fullName>
    </submittedName>
</protein>
<accession>A0A6N3Z8K9</accession>
<evidence type="ECO:0000313" key="1">
    <source>
        <dbReference type="EMBL" id="MUK47550.1"/>
    </source>
</evidence>